<comment type="caution">
    <text evidence="1">The sequence shown here is derived from an EMBL/GenBank/DDBJ whole genome shotgun (WGS) entry which is preliminary data.</text>
</comment>
<organism evidence="1 2">
    <name type="scientific">Rodentibacter ratti</name>
    <dbReference type="NCBI Taxonomy" id="1906745"/>
    <lineage>
        <taxon>Bacteria</taxon>
        <taxon>Pseudomonadati</taxon>
        <taxon>Pseudomonadota</taxon>
        <taxon>Gammaproteobacteria</taxon>
        <taxon>Pasteurellales</taxon>
        <taxon>Pasteurellaceae</taxon>
        <taxon>Rodentibacter</taxon>
    </lineage>
</organism>
<name>A0A1V3LCS3_9PAST</name>
<evidence type="ECO:0000313" key="1">
    <source>
        <dbReference type="EMBL" id="OOF88029.1"/>
    </source>
</evidence>
<dbReference type="EMBL" id="MLAI01000004">
    <property type="protein sequence ID" value="OOF88029.1"/>
    <property type="molecule type" value="Genomic_DNA"/>
</dbReference>
<proteinExistence type="predicted"/>
<reference evidence="1 2" key="1">
    <citation type="submission" date="2016-10" db="EMBL/GenBank/DDBJ databases">
        <title>Rodentibacter gen. nov. and new species.</title>
        <authorList>
            <person name="Christensen H."/>
        </authorList>
    </citation>
    <scope>NUCLEOTIDE SEQUENCE [LARGE SCALE GENOMIC DNA]</scope>
    <source>
        <strain evidence="1 2">Ppn158</strain>
    </source>
</reference>
<sequence>MIIHGVSLEEIKALSKEQWLALDEKTQEEYKLILSYENLLPDDFVDTKDNLGSWLSDFIIEFTCT</sequence>
<gene>
    <name evidence="1" type="ORF">BKG88_00530</name>
</gene>
<protein>
    <submittedName>
        <fullName evidence="1">Uncharacterized protein</fullName>
    </submittedName>
</protein>
<accession>A0A1V3LCS3</accession>
<evidence type="ECO:0000313" key="2">
    <source>
        <dbReference type="Proteomes" id="UP000189353"/>
    </source>
</evidence>
<dbReference type="AlphaFoldDB" id="A0A1V3LCS3"/>
<dbReference type="RefSeq" id="WP_077552088.1">
    <property type="nucleotide sequence ID" value="NZ_MLAI01000004.1"/>
</dbReference>
<dbReference type="Proteomes" id="UP000189353">
    <property type="component" value="Unassembled WGS sequence"/>
</dbReference>